<keyword evidence="2" id="KW-1185">Reference proteome</keyword>
<evidence type="ECO:0000313" key="2">
    <source>
        <dbReference type="Proteomes" id="UP000282977"/>
    </source>
</evidence>
<dbReference type="OrthoDB" id="7475539at2"/>
<proteinExistence type="predicted"/>
<comment type="caution">
    <text evidence="1">The sequence shown here is derived from an EMBL/GenBank/DDBJ whole genome shotgun (WGS) entry which is preliminary data.</text>
</comment>
<sequence length="121" mass="13967">MTTHLKLRIHVTEPWDFERITGVTELTGWTTDHVYGPGEEPNDEWEVMLDEGFDYNGRRFARLLVSARYVGEHLERIFDAVVGFPVRIAHRSGDGGWHYAYAGMLSVRRETEDKAKEETPS</sequence>
<dbReference type="AlphaFoldDB" id="A0A437J705"/>
<dbReference type="RefSeq" id="WP_127690783.1">
    <property type="nucleotide sequence ID" value="NZ_RZUL01000003.1"/>
</dbReference>
<reference evidence="1 2" key="1">
    <citation type="submission" date="2019-01" db="EMBL/GenBank/DDBJ databases">
        <authorList>
            <person name="Chen W.-M."/>
        </authorList>
    </citation>
    <scope>NUCLEOTIDE SEQUENCE [LARGE SCALE GENOMIC DNA]</scope>
    <source>
        <strain evidence="1 2">TLA-22</strain>
    </source>
</reference>
<gene>
    <name evidence="1" type="ORF">ENE74_09915</name>
</gene>
<accession>A0A437J705</accession>
<organism evidence="1 2">
    <name type="scientific">Sphingobium algorifonticola</name>
    <dbReference type="NCBI Taxonomy" id="2008318"/>
    <lineage>
        <taxon>Bacteria</taxon>
        <taxon>Pseudomonadati</taxon>
        <taxon>Pseudomonadota</taxon>
        <taxon>Alphaproteobacteria</taxon>
        <taxon>Sphingomonadales</taxon>
        <taxon>Sphingomonadaceae</taxon>
        <taxon>Sphingobium</taxon>
    </lineage>
</organism>
<dbReference type="Proteomes" id="UP000282977">
    <property type="component" value="Unassembled WGS sequence"/>
</dbReference>
<evidence type="ECO:0000313" key="1">
    <source>
        <dbReference type="EMBL" id="RVT40786.1"/>
    </source>
</evidence>
<protein>
    <submittedName>
        <fullName evidence="1">Uncharacterized protein</fullName>
    </submittedName>
</protein>
<dbReference type="EMBL" id="RZUL01000003">
    <property type="protein sequence ID" value="RVT40786.1"/>
    <property type="molecule type" value="Genomic_DNA"/>
</dbReference>
<name>A0A437J705_9SPHN</name>